<sequence>MVVPSPARAVAGAAPPFVENSAGANSSLLGIPGTGELKKTRAGNLCMARAVFTQDPPGADEGRVTVSSPCFDTGSGAWRAVYTGDAPTFGWALDYERSTVLYSASRVEAARPGGTVKARGIIRAAKRSEPNKLAPVGTFEAQAKLPASASR</sequence>
<dbReference type="KEGG" id="ehx:EMIHUDRAFT_358957"/>
<evidence type="ECO:0000313" key="1">
    <source>
        <dbReference type="EnsemblProtists" id="EOD08122"/>
    </source>
</evidence>
<name>A0A0D3IA37_EMIH1</name>
<proteinExistence type="predicted"/>
<dbReference type="GeneID" id="17254268"/>
<dbReference type="Proteomes" id="UP000013827">
    <property type="component" value="Unassembled WGS sequence"/>
</dbReference>
<dbReference type="HOGENOM" id="CLU_1734915_0_0_1"/>
<dbReference type="PaxDb" id="2903-EOD08122"/>
<reference evidence="2" key="1">
    <citation type="journal article" date="2013" name="Nature">
        <title>Pan genome of the phytoplankton Emiliania underpins its global distribution.</title>
        <authorList>
            <person name="Read B.A."/>
            <person name="Kegel J."/>
            <person name="Klute M.J."/>
            <person name="Kuo A."/>
            <person name="Lefebvre S.C."/>
            <person name="Maumus F."/>
            <person name="Mayer C."/>
            <person name="Miller J."/>
            <person name="Monier A."/>
            <person name="Salamov A."/>
            <person name="Young J."/>
            <person name="Aguilar M."/>
            <person name="Claverie J.M."/>
            <person name="Frickenhaus S."/>
            <person name="Gonzalez K."/>
            <person name="Herman E.K."/>
            <person name="Lin Y.C."/>
            <person name="Napier J."/>
            <person name="Ogata H."/>
            <person name="Sarno A.F."/>
            <person name="Shmutz J."/>
            <person name="Schroeder D."/>
            <person name="de Vargas C."/>
            <person name="Verret F."/>
            <person name="von Dassow P."/>
            <person name="Valentin K."/>
            <person name="Van de Peer Y."/>
            <person name="Wheeler G."/>
            <person name="Dacks J.B."/>
            <person name="Delwiche C.F."/>
            <person name="Dyhrman S.T."/>
            <person name="Glockner G."/>
            <person name="John U."/>
            <person name="Richards T."/>
            <person name="Worden A.Z."/>
            <person name="Zhang X."/>
            <person name="Grigoriev I.V."/>
            <person name="Allen A.E."/>
            <person name="Bidle K."/>
            <person name="Borodovsky M."/>
            <person name="Bowler C."/>
            <person name="Brownlee C."/>
            <person name="Cock J.M."/>
            <person name="Elias M."/>
            <person name="Gladyshev V.N."/>
            <person name="Groth M."/>
            <person name="Guda C."/>
            <person name="Hadaegh A."/>
            <person name="Iglesias-Rodriguez M.D."/>
            <person name="Jenkins J."/>
            <person name="Jones B.M."/>
            <person name="Lawson T."/>
            <person name="Leese F."/>
            <person name="Lindquist E."/>
            <person name="Lobanov A."/>
            <person name="Lomsadze A."/>
            <person name="Malik S.B."/>
            <person name="Marsh M.E."/>
            <person name="Mackinder L."/>
            <person name="Mock T."/>
            <person name="Mueller-Roeber B."/>
            <person name="Pagarete A."/>
            <person name="Parker M."/>
            <person name="Probert I."/>
            <person name="Quesneville H."/>
            <person name="Raines C."/>
            <person name="Rensing S.A."/>
            <person name="Riano-Pachon D.M."/>
            <person name="Richier S."/>
            <person name="Rokitta S."/>
            <person name="Shiraiwa Y."/>
            <person name="Soanes D.M."/>
            <person name="van der Giezen M."/>
            <person name="Wahlund T.M."/>
            <person name="Williams B."/>
            <person name="Wilson W."/>
            <person name="Wolfe G."/>
            <person name="Wurch L.L."/>
        </authorList>
    </citation>
    <scope>NUCLEOTIDE SEQUENCE</scope>
</reference>
<evidence type="ECO:0000313" key="2">
    <source>
        <dbReference type="Proteomes" id="UP000013827"/>
    </source>
</evidence>
<dbReference type="RefSeq" id="XP_005760551.1">
    <property type="nucleotide sequence ID" value="XM_005760494.1"/>
</dbReference>
<dbReference type="EnsemblProtists" id="EOD08122">
    <property type="protein sequence ID" value="EOD08122"/>
    <property type="gene ID" value="EMIHUDRAFT_358957"/>
</dbReference>
<protein>
    <submittedName>
        <fullName evidence="1">Uncharacterized protein</fullName>
    </submittedName>
</protein>
<keyword evidence="2" id="KW-1185">Reference proteome</keyword>
<organism evidence="1 2">
    <name type="scientific">Emiliania huxleyi (strain CCMP1516)</name>
    <dbReference type="NCBI Taxonomy" id="280463"/>
    <lineage>
        <taxon>Eukaryota</taxon>
        <taxon>Haptista</taxon>
        <taxon>Haptophyta</taxon>
        <taxon>Prymnesiophyceae</taxon>
        <taxon>Isochrysidales</taxon>
        <taxon>Noelaerhabdaceae</taxon>
        <taxon>Emiliania</taxon>
    </lineage>
</organism>
<reference evidence="1" key="2">
    <citation type="submission" date="2024-10" db="UniProtKB">
        <authorList>
            <consortium name="EnsemblProtists"/>
        </authorList>
    </citation>
    <scope>IDENTIFICATION</scope>
</reference>
<accession>A0A0D3IA37</accession>
<dbReference type="AlphaFoldDB" id="A0A0D3IA37"/>